<feature type="non-terminal residue" evidence="1">
    <location>
        <position position="1"/>
    </location>
</feature>
<dbReference type="EMBL" id="SEWE01000113">
    <property type="protein sequence ID" value="RYU72992.1"/>
    <property type="molecule type" value="Genomic_DNA"/>
</dbReference>
<dbReference type="GO" id="GO:0005509">
    <property type="term" value="F:calcium ion binding"/>
    <property type="evidence" value="ECO:0007669"/>
    <property type="project" value="InterPro"/>
</dbReference>
<evidence type="ECO:0000313" key="2">
    <source>
        <dbReference type="Proteomes" id="UP000294155"/>
    </source>
</evidence>
<dbReference type="Pfam" id="PF05345">
    <property type="entry name" value="He_PIG"/>
    <property type="match status" value="1"/>
</dbReference>
<sequence length="168" mass="16241">QDQAGNGNTAAASAYALTFVAPTITVSPASLPSGTQNVAYSVTLTASGGSAPYTYAVTSGALPTGLALSASGTISGTPTTNGPFNFTVTATDNSAAPGPYSGSRSYTLAISTQPVTATPVVIVPANGGLVNTSTPTYAGTAPVNATVTLYVDGAAIGTTTANSAGNWA</sequence>
<protein>
    <submittedName>
        <fullName evidence="1">Hemagglutinin</fullName>
    </submittedName>
</protein>
<organism evidence="1 2">
    <name type="scientific">Hymenobacter persicinus</name>
    <dbReference type="NCBI Taxonomy" id="2025506"/>
    <lineage>
        <taxon>Bacteria</taxon>
        <taxon>Pseudomonadati</taxon>
        <taxon>Bacteroidota</taxon>
        <taxon>Cytophagia</taxon>
        <taxon>Cytophagales</taxon>
        <taxon>Hymenobacteraceae</taxon>
        <taxon>Hymenobacter</taxon>
    </lineage>
</organism>
<keyword evidence="2" id="KW-1185">Reference proteome</keyword>
<dbReference type="PANTHER" id="PTHR37494:SF1">
    <property type="entry name" value="STAPHYLOCOCCUS AUREUS SURFACE PROTEIN A"/>
    <property type="match status" value="1"/>
</dbReference>
<dbReference type="PANTHER" id="PTHR37494">
    <property type="entry name" value="HEMAGGLUTININ"/>
    <property type="match status" value="1"/>
</dbReference>
<gene>
    <name evidence="1" type="ORF">EWM57_20825</name>
</gene>
<reference evidence="1 2" key="1">
    <citation type="submission" date="2019-02" db="EMBL/GenBank/DDBJ databases">
        <title>Bacterial novel species isolated from soil.</title>
        <authorList>
            <person name="Jung H.-Y."/>
        </authorList>
    </citation>
    <scope>NUCLEOTIDE SEQUENCE [LARGE SCALE GENOMIC DNA]</scope>
    <source>
        <strain evidence="1 2">1-3-3-3</strain>
    </source>
</reference>
<accession>A0A4Q5L838</accession>
<name>A0A4Q5L838_9BACT</name>
<dbReference type="Gene3D" id="2.60.40.10">
    <property type="entry name" value="Immunoglobulins"/>
    <property type="match status" value="2"/>
</dbReference>
<dbReference type="SUPFAM" id="SSF49313">
    <property type="entry name" value="Cadherin-like"/>
    <property type="match status" value="1"/>
</dbReference>
<comment type="caution">
    <text evidence="1">The sequence shown here is derived from an EMBL/GenBank/DDBJ whole genome shotgun (WGS) entry which is preliminary data.</text>
</comment>
<dbReference type="RefSeq" id="WP_207218376.1">
    <property type="nucleotide sequence ID" value="NZ_SEWE01000113.1"/>
</dbReference>
<dbReference type="InterPro" id="IPR013783">
    <property type="entry name" value="Ig-like_fold"/>
</dbReference>
<feature type="non-terminal residue" evidence="1">
    <location>
        <position position="168"/>
    </location>
</feature>
<dbReference type="Proteomes" id="UP000294155">
    <property type="component" value="Unassembled WGS sequence"/>
</dbReference>
<dbReference type="GO" id="GO:0016020">
    <property type="term" value="C:membrane"/>
    <property type="evidence" value="ECO:0007669"/>
    <property type="project" value="InterPro"/>
</dbReference>
<dbReference type="AlphaFoldDB" id="A0A4Q5L838"/>
<evidence type="ECO:0000313" key="1">
    <source>
        <dbReference type="EMBL" id="RYU72992.1"/>
    </source>
</evidence>
<dbReference type="InterPro" id="IPR015919">
    <property type="entry name" value="Cadherin-like_sf"/>
</dbReference>
<proteinExistence type="predicted"/>